<dbReference type="InterPro" id="IPR011989">
    <property type="entry name" value="ARM-like"/>
</dbReference>
<protein>
    <recommendedName>
        <fullName evidence="3">HEAT repeat domain-containing protein</fullName>
    </recommendedName>
</protein>
<evidence type="ECO:0000313" key="1">
    <source>
        <dbReference type="EMBL" id="WEG09581.1"/>
    </source>
</evidence>
<dbReference type="RefSeq" id="WP_275278905.1">
    <property type="nucleotide sequence ID" value="NZ_CP119108.1"/>
</dbReference>
<name>A0ABY8BZF5_9MICO</name>
<organism evidence="1 2">
    <name type="scientific">Microbacterium horticulturae</name>
    <dbReference type="NCBI Taxonomy" id="3028316"/>
    <lineage>
        <taxon>Bacteria</taxon>
        <taxon>Bacillati</taxon>
        <taxon>Actinomycetota</taxon>
        <taxon>Actinomycetes</taxon>
        <taxon>Micrococcales</taxon>
        <taxon>Microbacteriaceae</taxon>
        <taxon>Microbacterium</taxon>
    </lineage>
</organism>
<evidence type="ECO:0000313" key="2">
    <source>
        <dbReference type="Proteomes" id="UP001214553"/>
    </source>
</evidence>
<evidence type="ECO:0008006" key="3">
    <source>
        <dbReference type="Google" id="ProtNLM"/>
    </source>
</evidence>
<dbReference type="EMBL" id="CP119108">
    <property type="protein sequence ID" value="WEG09581.1"/>
    <property type="molecule type" value="Genomic_DNA"/>
</dbReference>
<gene>
    <name evidence="1" type="ORF">PU630_03160</name>
</gene>
<sequence length="183" mass="19740">MGALEMTTGTLGSVDLDPGIRAWVDAVPAFDDGYSRRRALAALRRRGPEGVTALARAYRAHDDADALRTSLVQCAAELGTAEAGWLLIEVLDADIHPFASVAMETTQRVIALRGLTPLASTGDRDAADAIARAMRHPLSSVRYAAYATVRSLPDEIQRSAELRFGLLVLADEFRDLYEVDAAD</sequence>
<keyword evidence="2" id="KW-1185">Reference proteome</keyword>
<accession>A0ABY8BZF5</accession>
<proteinExistence type="predicted"/>
<dbReference type="Proteomes" id="UP001214553">
    <property type="component" value="Chromosome"/>
</dbReference>
<dbReference type="Gene3D" id="1.25.10.10">
    <property type="entry name" value="Leucine-rich Repeat Variant"/>
    <property type="match status" value="1"/>
</dbReference>
<reference evidence="1 2" key="1">
    <citation type="submission" date="2023-03" db="EMBL/GenBank/DDBJ databases">
        <title>Genome sequence of Microbacterium sp. KACC 23027.</title>
        <authorList>
            <person name="Kim S."/>
            <person name="Heo J."/>
            <person name="Kwon S.-W."/>
        </authorList>
    </citation>
    <scope>NUCLEOTIDE SEQUENCE [LARGE SCALE GENOMIC DNA]</scope>
    <source>
        <strain evidence="1 2">KACC 23027</strain>
    </source>
</reference>